<evidence type="ECO:0000256" key="1">
    <source>
        <dbReference type="ARBA" id="ARBA00010049"/>
    </source>
</evidence>
<organism evidence="4 5">
    <name type="scientific">Sesamum alatum</name>
    <dbReference type="NCBI Taxonomy" id="300844"/>
    <lineage>
        <taxon>Eukaryota</taxon>
        <taxon>Viridiplantae</taxon>
        <taxon>Streptophyta</taxon>
        <taxon>Embryophyta</taxon>
        <taxon>Tracheophyta</taxon>
        <taxon>Spermatophyta</taxon>
        <taxon>Magnoliopsida</taxon>
        <taxon>eudicotyledons</taxon>
        <taxon>Gunneridae</taxon>
        <taxon>Pentapetalae</taxon>
        <taxon>asterids</taxon>
        <taxon>lamiids</taxon>
        <taxon>Lamiales</taxon>
        <taxon>Pedaliaceae</taxon>
        <taxon>Sesamum</taxon>
    </lineage>
</organism>
<keyword evidence="2" id="KW-1015">Disulfide bond</keyword>
<dbReference type="Pfam" id="PF01190">
    <property type="entry name" value="Pollen_Ole_e_1"/>
    <property type="match status" value="1"/>
</dbReference>
<dbReference type="Proteomes" id="UP001293254">
    <property type="component" value="Unassembled WGS sequence"/>
</dbReference>
<name>A0AAE2CCL7_9LAMI</name>
<dbReference type="AlphaFoldDB" id="A0AAE2CCL7"/>
<accession>A0AAE2CCL7</accession>
<dbReference type="PANTHER" id="PTHR31614">
    <property type="entry name" value="PROTEIN DOWNSTREAM OF FLC-RELATED"/>
    <property type="match status" value="1"/>
</dbReference>
<dbReference type="PANTHER" id="PTHR31614:SF5">
    <property type="entry name" value="ALLERGEN-LIKE PROTEIN BRSN20"/>
    <property type="match status" value="1"/>
</dbReference>
<evidence type="ECO:0000256" key="2">
    <source>
        <dbReference type="ARBA" id="ARBA00023157"/>
    </source>
</evidence>
<protein>
    <submittedName>
        <fullName evidence="4">Olee1-like protein</fullName>
    </submittedName>
</protein>
<evidence type="ECO:0000313" key="5">
    <source>
        <dbReference type="Proteomes" id="UP001293254"/>
    </source>
</evidence>
<evidence type="ECO:0000313" key="4">
    <source>
        <dbReference type="EMBL" id="KAK4417167.1"/>
    </source>
</evidence>
<reference evidence="4" key="1">
    <citation type="submission" date="2020-06" db="EMBL/GenBank/DDBJ databases">
        <authorList>
            <person name="Li T."/>
            <person name="Hu X."/>
            <person name="Zhang T."/>
            <person name="Song X."/>
            <person name="Zhang H."/>
            <person name="Dai N."/>
            <person name="Sheng W."/>
            <person name="Hou X."/>
            <person name="Wei L."/>
        </authorList>
    </citation>
    <scope>NUCLEOTIDE SEQUENCE</scope>
    <source>
        <strain evidence="4">3651</strain>
        <tissue evidence="4">Leaf</tissue>
    </source>
</reference>
<sequence length="160" mass="17570">MARNLLVLFAVVCVLPAIASAHFVGAPFHVMGCVYCDTCRCGYETDATTYMPGATVRIECRNKDSGQLTYTKEAVTDSTGHYSVLVETDRGDDFCDAVLVKSADPECSSPNEGRDRARVILTRNNGMISNKRFANAMGFLKNTPLANCPMILQKYQEPED</sequence>
<feature type="chain" id="PRO_5042024395" evidence="3">
    <location>
        <begin position="22"/>
        <end position="160"/>
    </location>
</feature>
<feature type="signal peptide" evidence="3">
    <location>
        <begin position="1"/>
        <end position="21"/>
    </location>
</feature>
<gene>
    <name evidence="4" type="ORF">Salat_2542300</name>
</gene>
<dbReference type="EMBL" id="JACGWO010000010">
    <property type="protein sequence ID" value="KAK4417167.1"/>
    <property type="molecule type" value="Genomic_DNA"/>
</dbReference>
<keyword evidence="3" id="KW-0732">Signal</keyword>
<dbReference type="InterPro" id="IPR006041">
    <property type="entry name" value="Pollen_Ole_e1_allergen"/>
</dbReference>
<reference evidence="4" key="2">
    <citation type="journal article" date="2024" name="Plant">
        <title>Genomic evolution and insights into agronomic trait innovations of Sesamum species.</title>
        <authorList>
            <person name="Miao H."/>
            <person name="Wang L."/>
            <person name="Qu L."/>
            <person name="Liu H."/>
            <person name="Sun Y."/>
            <person name="Le M."/>
            <person name="Wang Q."/>
            <person name="Wei S."/>
            <person name="Zheng Y."/>
            <person name="Lin W."/>
            <person name="Duan Y."/>
            <person name="Cao H."/>
            <person name="Xiong S."/>
            <person name="Wang X."/>
            <person name="Wei L."/>
            <person name="Li C."/>
            <person name="Ma Q."/>
            <person name="Ju M."/>
            <person name="Zhao R."/>
            <person name="Li G."/>
            <person name="Mu C."/>
            <person name="Tian Q."/>
            <person name="Mei H."/>
            <person name="Zhang T."/>
            <person name="Gao T."/>
            <person name="Zhang H."/>
        </authorList>
    </citation>
    <scope>NUCLEOTIDE SEQUENCE</scope>
    <source>
        <strain evidence="4">3651</strain>
    </source>
</reference>
<proteinExistence type="inferred from homology"/>
<evidence type="ECO:0000256" key="3">
    <source>
        <dbReference type="SAM" id="SignalP"/>
    </source>
</evidence>
<keyword evidence="5" id="KW-1185">Reference proteome</keyword>
<comment type="caution">
    <text evidence="4">The sequence shown here is derived from an EMBL/GenBank/DDBJ whole genome shotgun (WGS) entry which is preliminary data.</text>
</comment>
<comment type="similarity">
    <text evidence="1">Belongs to the Ole e I family.</text>
</comment>